<dbReference type="GO" id="GO:0005198">
    <property type="term" value="F:structural molecule activity"/>
    <property type="evidence" value="ECO:0007669"/>
    <property type="project" value="InterPro"/>
</dbReference>
<gene>
    <name evidence="1" type="ordered locus">LS215_0120</name>
</gene>
<reference evidence="1 2" key="1">
    <citation type="journal article" date="2009" name="Proc. Natl. Acad. Sci. U.S.A.">
        <title>Biogeography of the Sulfolobus islandicus pan-genome.</title>
        <authorList>
            <person name="Reno M.L."/>
            <person name="Held N.L."/>
            <person name="Fields C.J."/>
            <person name="Burke P.V."/>
            <person name="Whitaker R.J."/>
        </authorList>
    </citation>
    <scope>NUCLEOTIDE SEQUENCE [LARGE SCALE GENOMIC DNA]</scope>
    <source>
        <strain evidence="2">L.S.2.15 / Lassen #1</strain>
    </source>
</reference>
<evidence type="ECO:0000313" key="1">
    <source>
        <dbReference type="EMBL" id="ACP34273.1"/>
    </source>
</evidence>
<keyword evidence="1" id="KW-0966">Cell projection</keyword>
<evidence type="ECO:0000313" key="2">
    <source>
        <dbReference type="Proteomes" id="UP000001747"/>
    </source>
</evidence>
<dbReference type="Proteomes" id="UP000001747">
    <property type="component" value="Chromosome"/>
</dbReference>
<dbReference type="GO" id="GO:0097588">
    <property type="term" value="P:archaeal or bacterial-type flagellum-dependent cell motility"/>
    <property type="evidence" value="ECO:0007669"/>
    <property type="project" value="InterPro"/>
</dbReference>
<organism evidence="1 2">
    <name type="scientific">Saccharolobus islandicus (strain L.S.2.15 / Lassen #1)</name>
    <name type="common">Sulfolobus islandicus</name>
    <dbReference type="NCBI Taxonomy" id="429572"/>
    <lineage>
        <taxon>Archaea</taxon>
        <taxon>Thermoproteota</taxon>
        <taxon>Thermoprotei</taxon>
        <taxon>Sulfolobales</taxon>
        <taxon>Sulfolobaceae</taxon>
        <taxon>Saccharolobus</taxon>
    </lineage>
</organism>
<dbReference type="EMBL" id="CP001399">
    <property type="protein sequence ID" value="ACP34273.1"/>
    <property type="molecule type" value="Genomic_DNA"/>
</dbReference>
<keyword evidence="1" id="KW-0969">Cilium</keyword>
<protein>
    <submittedName>
        <fullName evidence="1">Flagellin</fullName>
    </submittedName>
</protein>
<dbReference type="RefSeq" id="WP_012710299.1">
    <property type="nucleotide sequence ID" value="NC_012589.1"/>
</dbReference>
<dbReference type="OrthoDB" id="44107at2157"/>
<dbReference type="HOGENOM" id="CLU_108339_0_0_2"/>
<dbReference type="Pfam" id="PF01917">
    <property type="entry name" value="Flagellin_arch-type"/>
    <property type="match status" value="1"/>
</dbReference>
<dbReference type="GeneID" id="84057683"/>
<proteinExistence type="predicted"/>
<dbReference type="AlphaFoldDB" id="C3MJJ5"/>
<name>C3MJJ5_SACI2</name>
<keyword evidence="1" id="KW-0282">Flagellum</keyword>
<dbReference type="InterPro" id="IPR002774">
    <property type="entry name" value="Flagellin_arc-type"/>
</dbReference>
<accession>C3MJJ5</accession>
<sequence>MASEVISETIMLIVAVTLVGVVAGSVFSVVSSISTNMVSYSILQSQKLVTDLQIDYATNASSTTVIVYLHNIGESTIFNLKNSVLYFGPQGNLQQIGYNSSSTLPYWVVNTNTLYPGSVAKIIIYLSSPLSTTQYYTVQLVTPNGYSVSYTFEAS</sequence>
<dbReference type="KEGG" id="sis:LS215_0120"/>